<gene>
    <name evidence="2" type="ORF">BN4615_P1691</name>
</gene>
<accession>A0A1M4E039</accession>
<name>A0A1M4E039_9ACTN</name>
<proteinExistence type="predicted"/>
<evidence type="ECO:0000313" key="2">
    <source>
        <dbReference type="EMBL" id="SBO92177.1"/>
    </source>
</evidence>
<feature type="signal peptide" evidence="1">
    <location>
        <begin position="1"/>
        <end position="24"/>
    </location>
</feature>
<protein>
    <recommendedName>
        <fullName evidence="3">Lipoprotein</fullName>
    </recommendedName>
</protein>
<reference evidence="2" key="1">
    <citation type="submission" date="2016-04" db="EMBL/GenBank/DDBJ databases">
        <authorList>
            <person name="Evans L.H."/>
            <person name="Alamgir A."/>
            <person name="Owens N."/>
            <person name="Weber N.D."/>
            <person name="Virtaneva K."/>
            <person name="Barbian K."/>
            <person name="Babar A."/>
            <person name="Rosenke K."/>
        </authorList>
    </citation>
    <scope>NUCLEOTIDE SEQUENCE</scope>
    <source>
        <strain evidence="2">Nono1</strain>
    </source>
</reference>
<dbReference type="EMBL" id="LT559118">
    <property type="protein sequence ID" value="SBO92177.1"/>
    <property type="molecule type" value="Genomic_DNA"/>
</dbReference>
<dbReference type="AlphaFoldDB" id="A0A1M4E039"/>
<dbReference type="RefSeq" id="WP_225271457.1">
    <property type="nucleotide sequence ID" value="NZ_CP084058.1"/>
</dbReference>
<evidence type="ECO:0008006" key="3">
    <source>
        <dbReference type="Google" id="ProtNLM"/>
    </source>
</evidence>
<organism evidence="2">
    <name type="scientific">Nonomuraea gerenzanensis</name>
    <dbReference type="NCBI Taxonomy" id="93944"/>
    <lineage>
        <taxon>Bacteria</taxon>
        <taxon>Bacillati</taxon>
        <taxon>Actinomycetota</taxon>
        <taxon>Actinomycetes</taxon>
        <taxon>Streptosporangiales</taxon>
        <taxon>Streptosporangiaceae</taxon>
        <taxon>Nonomuraea</taxon>
    </lineage>
</organism>
<sequence length="293" mass="30643">MKRILTGVALATTAALVTATPALAAAPKDPVVAVKKQLVAGKGVKFTERTIVSDGDVREVFVRRSGTFQFKKSGIAASDITAKLNIKASDLEGLDEDPENAELAAMLKAMAQPERTIRIGTTAYISGNIWATMMPEGKTWFKAPNGPTGGLLGSFGQPLNLAEPATVKTLLKGAKTTGSGYAGKTLVRDLWKASPWLRASWVDKPSAKAQKSAISWRITVNKAGLPTRVVATFPMSVLGAGGKGTVSVDTSYTGWGSAVSIKAPPADEVATKFKDGEDDISETLELPLGSIAG</sequence>
<keyword evidence="1" id="KW-0732">Signal</keyword>
<evidence type="ECO:0000256" key="1">
    <source>
        <dbReference type="SAM" id="SignalP"/>
    </source>
</evidence>
<feature type="chain" id="PRO_5012861008" description="Lipoprotein" evidence="1">
    <location>
        <begin position="25"/>
        <end position="293"/>
    </location>
</feature>